<keyword evidence="1" id="KW-0472">Membrane</keyword>
<reference evidence="3" key="1">
    <citation type="journal article" date="2019" name="Int. J. Syst. Evol. Microbiol.">
        <title>The Global Catalogue of Microorganisms (GCM) 10K type strain sequencing project: providing services to taxonomists for standard genome sequencing and annotation.</title>
        <authorList>
            <consortium name="The Broad Institute Genomics Platform"/>
            <consortium name="The Broad Institute Genome Sequencing Center for Infectious Disease"/>
            <person name="Wu L."/>
            <person name="Ma J."/>
        </authorList>
    </citation>
    <scope>NUCLEOTIDE SEQUENCE [LARGE SCALE GENOMIC DNA]</scope>
    <source>
        <strain evidence="3">KCTC 62784</strain>
    </source>
</reference>
<accession>A0ABV7C8H3</accession>
<feature type="transmembrane region" description="Helical" evidence="1">
    <location>
        <begin position="6"/>
        <end position="24"/>
    </location>
</feature>
<keyword evidence="1" id="KW-1133">Transmembrane helix</keyword>
<dbReference type="Proteomes" id="UP001595384">
    <property type="component" value="Unassembled WGS sequence"/>
</dbReference>
<dbReference type="EMBL" id="JBHRSE010000042">
    <property type="protein sequence ID" value="MFC3023531.1"/>
    <property type="molecule type" value="Genomic_DNA"/>
</dbReference>
<dbReference type="InterPro" id="IPR009554">
    <property type="entry name" value="Phageshock_PspB"/>
</dbReference>
<dbReference type="NCBIfam" id="NF006993">
    <property type="entry name" value="PRK09458.1"/>
    <property type="match status" value="1"/>
</dbReference>
<gene>
    <name evidence="2" type="primary">pspB</name>
    <name evidence="2" type="ORF">ACFODT_06815</name>
</gene>
<organism evidence="2 3">
    <name type="scientific">Vibrio zhugei</name>
    <dbReference type="NCBI Taxonomy" id="2479546"/>
    <lineage>
        <taxon>Bacteria</taxon>
        <taxon>Pseudomonadati</taxon>
        <taxon>Pseudomonadota</taxon>
        <taxon>Gammaproteobacteria</taxon>
        <taxon>Vibrionales</taxon>
        <taxon>Vibrionaceae</taxon>
        <taxon>Vibrio</taxon>
    </lineage>
</organism>
<name>A0ABV7C8H3_9VIBR</name>
<evidence type="ECO:0000256" key="1">
    <source>
        <dbReference type="SAM" id="Phobius"/>
    </source>
</evidence>
<evidence type="ECO:0000313" key="3">
    <source>
        <dbReference type="Proteomes" id="UP001595384"/>
    </source>
</evidence>
<evidence type="ECO:0000313" key="2">
    <source>
        <dbReference type="EMBL" id="MFC3023531.1"/>
    </source>
</evidence>
<protein>
    <submittedName>
        <fullName evidence="2">Envelope stress response membrane protein PspB</fullName>
    </submittedName>
</protein>
<keyword evidence="3" id="KW-1185">Reference proteome</keyword>
<dbReference type="RefSeq" id="WP_164711835.1">
    <property type="nucleotide sequence ID" value="NZ_AP024911.1"/>
</dbReference>
<comment type="caution">
    <text evidence="2">The sequence shown here is derived from an EMBL/GenBank/DDBJ whole genome shotgun (WGS) entry which is preliminary data.</text>
</comment>
<dbReference type="Pfam" id="PF06667">
    <property type="entry name" value="PspB"/>
    <property type="match status" value="1"/>
</dbReference>
<dbReference type="NCBIfam" id="TIGR02976">
    <property type="entry name" value="phageshock_pspB"/>
    <property type="match status" value="1"/>
</dbReference>
<keyword evidence="1" id="KW-0812">Transmembrane</keyword>
<proteinExistence type="predicted"/>
<sequence>MIMLLLLGPLMIFLLFVAPLWLVLHYRSKRKFTNNLNEDDAVQLTRLSEQARQLDARIRTLEHILDVEAPDWRQHYE</sequence>